<comment type="similarity">
    <text evidence="1">Belongs to the CoA-transferase III family.</text>
</comment>
<dbReference type="Pfam" id="PF02515">
    <property type="entry name" value="CoA_transf_3"/>
    <property type="match status" value="1"/>
</dbReference>
<reference evidence="2" key="1">
    <citation type="journal article" date="2019" name="Environ. Microbiol.">
        <title>Fungal ecological strategies reflected in gene transcription - a case study of two litter decomposers.</title>
        <authorList>
            <person name="Barbi F."/>
            <person name="Kohler A."/>
            <person name="Barry K."/>
            <person name="Baskaran P."/>
            <person name="Daum C."/>
            <person name="Fauchery L."/>
            <person name="Ihrmark K."/>
            <person name="Kuo A."/>
            <person name="LaButti K."/>
            <person name="Lipzen A."/>
            <person name="Morin E."/>
            <person name="Grigoriev I.V."/>
            <person name="Henrissat B."/>
            <person name="Lindahl B."/>
            <person name="Martin F."/>
        </authorList>
    </citation>
    <scope>NUCLEOTIDE SEQUENCE</scope>
    <source>
        <strain evidence="2">JB14</strain>
    </source>
</reference>
<accession>A0A6A4HVV2</accession>
<dbReference type="InterPro" id="IPR050509">
    <property type="entry name" value="CoA-transferase_III"/>
</dbReference>
<dbReference type="PANTHER" id="PTHR48228:SF4">
    <property type="entry name" value="BLR3030 PROTEIN"/>
    <property type="match status" value="1"/>
</dbReference>
<evidence type="ECO:0000313" key="2">
    <source>
        <dbReference type="EMBL" id="KAE9402336.1"/>
    </source>
</evidence>
<dbReference type="Gene3D" id="3.40.50.10540">
    <property type="entry name" value="Crotonobetainyl-coa:carnitine coa-transferase, domain 1"/>
    <property type="match status" value="2"/>
</dbReference>
<protein>
    <submittedName>
        <fullName evidence="2">CoA-transferase family III</fullName>
    </submittedName>
</protein>
<dbReference type="InterPro" id="IPR003673">
    <property type="entry name" value="CoA-Trfase_fam_III"/>
</dbReference>
<dbReference type="PANTHER" id="PTHR48228">
    <property type="entry name" value="SUCCINYL-COA--D-CITRAMALATE COA-TRANSFERASE"/>
    <property type="match status" value="1"/>
</dbReference>
<evidence type="ECO:0000256" key="1">
    <source>
        <dbReference type="ARBA" id="ARBA00008383"/>
    </source>
</evidence>
<organism evidence="2 3">
    <name type="scientific">Gymnopus androsaceus JB14</name>
    <dbReference type="NCBI Taxonomy" id="1447944"/>
    <lineage>
        <taxon>Eukaryota</taxon>
        <taxon>Fungi</taxon>
        <taxon>Dikarya</taxon>
        <taxon>Basidiomycota</taxon>
        <taxon>Agaricomycotina</taxon>
        <taxon>Agaricomycetes</taxon>
        <taxon>Agaricomycetidae</taxon>
        <taxon>Agaricales</taxon>
        <taxon>Marasmiineae</taxon>
        <taxon>Omphalotaceae</taxon>
        <taxon>Gymnopus</taxon>
    </lineage>
</organism>
<sequence length="506" mass="55058">MPLLLNEQVPARNLWLSTGLPEECLENLNLSKDPDSAINSSFKIGSAAQTTIGLAGLSAAHFHELRTGVKQTVKVDARHAVLEFRSEAYYTLDQQVPGSIWDSIAGLYKTKDSNFIRVHTNFPHHRHGILNLLNLPDSPQTTRAQVQEAFMQWNAEDFEDKAAESGMCAFALRTFAGWDQHPQALALKNTPPVTVTKIGEAPKRTLDNSSQHNIKYPLENVKVLDLSRVLAGPVAGRTLAAHGADVLLVTSPNLPALPNIDVDTSRGKRTTQLDLTCSEDRENLQRLVGDADVFLQAYRPGALDSKGFGVQKLLEMNGGRREHGIVCANLCAWGWEGPWGNRRGFDSLVQTATGFNAAEAQAYNEYQGTSPSLPQPKPFPVQALDHAAGYLLACGVNVALCKTITEGGSWEVRVSLAAVGQWLRSLGRISPEIAFGGGNPMPPIVFPPTDEVRSLSTEWAQSNHHVKGKRMTALKHAAILSETPAKDGEEADAPIFLNSSTATWID</sequence>
<dbReference type="SUPFAM" id="SSF89796">
    <property type="entry name" value="CoA-transferase family III (CaiB/BaiF)"/>
    <property type="match status" value="2"/>
</dbReference>
<name>A0A6A4HVV2_9AGAR</name>
<dbReference type="InterPro" id="IPR044855">
    <property type="entry name" value="CoA-Trfase_III_dom3_sf"/>
</dbReference>
<dbReference type="Proteomes" id="UP000799118">
    <property type="component" value="Unassembled WGS sequence"/>
</dbReference>
<evidence type="ECO:0000313" key="3">
    <source>
        <dbReference type="Proteomes" id="UP000799118"/>
    </source>
</evidence>
<dbReference type="Gene3D" id="3.30.1540.10">
    <property type="entry name" value="formyl-coa transferase, domain 3"/>
    <property type="match status" value="1"/>
</dbReference>
<gene>
    <name evidence="2" type="ORF">BT96DRAFT_964808</name>
</gene>
<dbReference type="InterPro" id="IPR023606">
    <property type="entry name" value="CoA-Trfase_III_dom_1_sf"/>
</dbReference>
<dbReference type="EMBL" id="ML769436">
    <property type="protein sequence ID" value="KAE9402336.1"/>
    <property type="molecule type" value="Genomic_DNA"/>
</dbReference>
<dbReference type="GO" id="GO:0003824">
    <property type="term" value="F:catalytic activity"/>
    <property type="evidence" value="ECO:0007669"/>
    <property type="project" value="InterPro"/>
</dbReference>
<dbReference type="AlphaFoldDB" id="A0A6A4HVV2"/>
<keyword evidence="3" id="KW-1185">Reference proteome</keyword>
<proteinExistence type="inferred from homology"/>
<dbReference type="OrthoDB" id="2308815at2759"/>